<proteinExistence type="predicted"/>
<dbReference type="AlphaFoldDB" id="A0A9W9FA86"/>
<dbReference type="InterPro" id="IPR036673">
    <property type="entry name" value="Cyanovirin-N_sf"/>
</dbReference>
<comment type="caution">
    <text evidence="2">The sequence shown here is derived from an EMBL/GenBank/DDBJ whole genome shotgun (WGS) entry which is preliminary data.</text>
</comment>
<feature type="signal peptide" evidence="1">
    <location>
        <begin position="1"/>
        <end position="18"/>
    </location>
</feature>
<organism evidence="2 3">
    <name type="scientific">Penicillium alfredii</name>
    <dbReference type="NCBI Taxonomy" id="1506179"/>
    <lineage>
        <taxon>Eukaryota</taxon>
        <taxon>Fungi</taxon>
        <taxon>Dikarya</taxon>
        <taxon>Ascomycota</taxon>
        <taxon>Pezizomycotina</taxon>
        <taxon>Eurotiomycetes</taxon>
        <taxon>Eurotiomycetidae</taxon>
        <taxon>Eurotiales</taxon>
        <taxon>Aspergillaceae</taxon>
        <taxon>Penicillium</taxon>
    </lineage>
</organism>
<evidence type="ECO:0000313" key="2">
    <source>
        <dbReference type="EMBL" id="KAJ5096488.1"/>
    </source>
</evidence>
<evidence type="ECO:0008006" key="4">
    <source>
        <dbReference type="Google" id="ProtNLM"/>
    </source>
</evidence>
<reference evidence="2" key="2">
    <citation type="journal article" date="2023" name="IMA Fungus">
        <title>Comparative genomic study of the Penicillium genus elucidates a diverse pangenome and 15 lateral gene transfer events.</title>
        <authorList>
            <person name="Petersen C."/>
            <person name="Sorensen T."/>
            <person name="Nielsen M.R."/>
            <person name="Sondergaard T.E."/>
            <person name="Sorensen J.L."/>
            <person name="Fitzpatrick D.A."/>
            <person name="Frisvad J.C."/>
            <person name="Nielsen K.L."/>
        </authorList>
    </citation>
    <scope>NUCLEOTIDE SEQUENCE</scope>
    <source>
        <strain evidence="2">IBT 34128</strain>
    </source>
</reference>
<feature type="chain" id="PRO_5040998508" description="Cyanovirin-N domain-containing protein" evidence="1">
    <location>
        <begin position="19"/>
        <end position="128"/>
    </location>
</feature>
<protein>
    <recommendedName>
        <fullName evidence="4">Cyanovirin-N domain-containing protein</fullName>
    </recommendedName>
</protein>
<dbReference type="SUPFAM" id="SSF51322">
    <property type="entry name" value="Cyanovirin-N"/>
    <property type="match status" value="1"/>
</dbReference>
<dbReference type="RefSeq" id="XP_056512039.1">
    <property type="nucleotide sequence ID" value="XM_056656426.1"/>
</dbReference>
<keyword evidence="3" id="KW-1185">Reference proteome</keyword>
<evidence type="ECO:0000256" key="1">
    <source>
        <dbReference type="SAM" id="SignalP"/>
    </source>
</evidence>
<dbReference type="GeneID" id="81395594"/>
<keyword evidence="1" id="KW-0732">Signal</keyword>
<accession>A0A9W9FA86</accession>
<gene>
    <name evidence="2" type="ORF">NUU61_005844</name>
</gene>
<name>A0A9W9FA86_9EURO</name>
<sequence length="128" mass="13417">MLALKSFFILGAATLAAASLGDTCKTVSVNDQGIMKASCGDGKGGWNDASLDLNKCFKRSQDPPLIYMPDQDGSDVTDCLKDGPFDITTIKNPSAIDTENFSIGGACLKNGETLGLDSLQNYNGNLAC</sequence>
<dbReference type="EMBL" id="JAPMSZ010000007">
    <property type="protein sequence ID" value="KAJ5096488.1"/>
    <property type="molecule type" value="Genomic_DNA"/>
</dbReference>
<reference evidence="2" key="1">
    <citation type="submission" date="2022-11" db="EMBL/GenBank/DDBJ databases">
        <authorList>
            <person name="Petersen C."/>
        </authorList>
    </citation>
    <scope>NUCLEOTIDE SEQUENCE</scope>
    <source>
        <strain evidence="2">IBT 34128</strain>
    </source>
</reference>
<dbReference type="Gene3D" id="2.30.60.10">
    <property type="entry name" value="Cyanovirin-N"/>
    <property type="match status" value="1"/>
</dbReference>
<evidence type="ECO:0000313" key="3">
    <source>
        <dbReference type="Proteomes" id="UP001141434"/>
    </source>
</evidence>
<dbReference type="Proteomes" id="UP001141434">
    <property type="component" value="Unassembled WGS sequence"/>
</dbReference>